<evidence type="ECO:0000313" key="2">
    <source>
        <dbReference type="EMBL" id="GBP86938.1"/>
    </source>
</evidence>
<dbReference type="EMBL" id="BGZK01001825">
    <property type="protein sequence ID" value="GBP86938.1"/>
    <property type="molecule type" value="Genomic_DNA"/>
</dbReference>
<keyword evidence="3" id="KW-1185">Reference proteome</keyword>
<gene>
    <name evidence="2" type="ORF">EVAR_60920_1</name>
</gene>
<accession>A0A4C1ZGL7</accession>
<comment type="caution">
    <text evidence="2">The sequence shown here is derived from an EMBL/GenBank/DDBJ whole genome shotgun (WGS) entry which is preliminary data.</text>
</comment>
<evidence type="ECO:0000256" key="1">
    <source>
        <dbReference type="SAM" id="MobiDB-lite"/>
    </source>
</evidence>
<organism evidence="2 3">
    <name type="scientific">Eumeta variegata</name>
    <name type="common">Bagworm moth</name>
    <name type="synonym">Eumeta japonica</name>
    <dbReference type="NCBI Taxonomy" id="151549"/>
    <lineage>
        <taxon>Eukaryota</taxon>
        <taxon>Metazoa</taxon>
        <taxon>Ecdysozoa</taxon>
        <taxon>Arthropoda</taxon>
        <taxon>Hexapoda</taxon>
        <taxon>Insecta</taxon>
        <taxon>Pterygota</taxon>
        <taxon>Neoptera</taxon>
        <taxon>Endopterygota</taxon>
        <taxon>Lepidoptera</taxon>
        <taxon>Glossata</taxon>
        <taxon>Ditrysia</taxon>
        <taxon>Tineoidea</taxon>
        <taxon>Psychidae</taxon>
        <taxon>Oiketicinae</taxon>
        <taxon>Eumeta</taxon>
    </lineage>
</organism>
<dbReference type="AlphaFoldDB" id="A0A4C1ZGL7"/>
<reference evidence="2 3" key="1">
    <citation type="journal article" date="2019" name="Commun. Biol.">
        <title>The bagworm genome reveals a unique fibroin gene that provides high tensile strength.</title>
        <authorList>
            <person name="Kono N."/>
            <person name="Nakamura H."/>
            <person name="Ohtoshi R."/>
            <person name="Tomita M."/>
            <person name="Numata K."/>
            <person name="Arakawa K."/>
        </authorList>
    </citation>
    <scope>NUCLEOTIDE SEQUENCE [LARGE SCALE GENOMIC DNA]</scope>
</reference>
<dbReference type="Proteomes" id="UP000299102">
    <property type="component" value="Unassembled WGS sequence"/>
</dbReference>
<feature type="region of interest" description="Disordered" evidence="1">
    <location>
        <begin position="1"/>
        <end position="20"/>
    </location>
</feature>
<proteinExistence type="predicted"/>
<sequence length="129" mass="14522">MKEFYSRRRRPSIAPSPTSIASACGPSITPYKSPSITLSLSLIIWRDKDSSTERLLSRNTFRARRAGARPVIDVEVVCEARPRRFHAPAVIQEGRRRCCAGADVDPTDVAGPFRSDARWDLREVMQCFV</sequence>
<protein>
    <submittedName>
        <fullName evidence="2">Uncharacterized protein</fullName>
    </submittedName>
</protein>
<name>A0A4C1ZGL7_EUMVA</name>
<dbReference type="PROSITE" id="PS51257">
    <property type="entry name" value="PROKAR_LIPOPROTEIN"/>
    <property type="match status" value="1"/>
</dbReference>
<evidence type="ECO:0000313" key="3">
    <source>
        <dbReference type="Proteomes" id="UP000299102"/>
    </source>
</evidence>